<keyword evidence="4 6" id="KW-0862">Zinc</keyword>
<comment type="cofactor">
    <cofactor evidence="6">
        <name>Zn(2+)</name>
        <dbReference type="ChEBI" id="CHEBI:29105"/>
    </cofactor>
    <text evidence="6">Binds 1 zinc ion per subunit.</text>
</comment>
<reference evidence="10" key="1">
    <citation type="submission" date="2021-01" db="EMBL/GenBank/DDBJ databases">
        <authorList>
            <person name="Corre E."/>
            <person name="Pelletier E."/>
            <person name="Niang G."/>
            <person name="Scheremetjew M."/>
            <person name="Finn R."/>
            <person name="Kale V."/>
            <person name="Holt S."/>
            <person name="Cochrane G."/>
            <person name="Meng A."/>
            <person name="Brown T."/>
            <person name="Cohen L."/>
        </authorList>
    </citation>
    <scope>NUCLEOTIDE SEQUENCE</scope>
    <source>
        <strain evidence="10">Pop2</strain>
    </source>
</reference>
<dbReference type="PANTHER" id="PTHR22726:SF1">
    <property type="entry name" value="METALLOENDOPEPTIDASE OMA1, MITOCHONDRIAL"/>
    <property type="match status" value="1"/>
</dbReference>
<gene>
    <name evidence="10" type="ORF">DBRI1063_LOCUS6280</name>
</gene>
<evidence type="ECO:0000259" key="9">
    <source>
        <dbReference type="Pfam" id="PF01435"/>
    </source>
</evidence>
<feature type="domain" description="Peptidase M48" evidence="9">
    <location>
        <begin position="130"/>
        <end position="311"/>
    </location>
</feature>
<feature type="region of interest" description="Disordered" evidence="7">
    <location>
        <begin position="1"/>
        <end position="30"/>
    </location>
</feature>
<dbReference type="AlphaFoldDB" id="A0A7S1YW04"/>
<evidence type="ECO:0000256" key="5">
    <source>
        <dbReference type="ARBA" id="ARBA00023049"/>
    </source>
</evidence>
<dbReference type="EMBL" id="HBGN01009807">
    <property type="protein sequence ID" value="CAD9321049.1"/>
    <property type="molecule type" value="Transcribed_RNA"/>
</dbReference>
<keyword evidence="8" id="KW-1133">Transmembrane helix</keyword>
<dbReference type="PANTHER" id="PTHR22726">
    <property type="entry name" value="METALLOENDOPEPTIDASE OMA1"/>
    <property type="match status" value="1"/>
</dbReference>
<dbReference type="CDD" id="cd07331">
    <property type="entry name" value="M48C_Oma1_like"/>
    <property type="match status" value="1"/>
</dbReference>
<feature type="compositionally biased region" description="Polar residues" evidence="7">
    <location>
        <begin position="1"/>
        <end position="15"/>
    </location>
</feature>
<proteinExistence type="inferred from homology"/>
<keyword evidence="3 6" id="KW-0378">Hydrolase</keyword>
<evidence type="ECO:0000256" key="6">
    <source>
        <dbReference type="RuleBase" id="RU003983"/>
    </source>
</evidence>
<name>A0A7S1YW04_9STRA</name>
<keyword evidence="1 6" id="KW-0645">Protease</keyword>
<keyword evidence="5 6" id="KW-0482">Metalloprotease</keyword>
<evidence type="ECO:0000256" key="3">
    <source>
        <dbReference type="ARBA" id="ARBA00022801"/>
    </source>
</evidence>
<protein>
    <recommendedName>
        <fullName evidence="9">Peptidase M48 domain-containing protein</fullName>
    </recommendedName>
</protein>
<keyword evidence="8" id="KW-0812">Transmembrane</keyword>
<keyword evidence="8" id="KW-0472">Membrane</keyword>
<dbReference type="GO" id="GO:0046872">
    <property type="term" value="F:metal ion binding"/>
    <property type="evidence" value="ECO:0007669"/>
    <property type="project" value="UniProtKB-KW"/>
</dbReference>
<dbReference type="Pfam" id="PF01435">
    <property type="entry name" value="Peptidase_M48"/>
    <property type="match status" value="1"/>
</dbReference>
<dbReference type="InterPro" id="IPR001915">
    <property type="entry name" value="Peptidase_M48"/>
</dbReference>
<dbReference type="GO" id="GO:0016020">
    <property type="term" value="C:membrane"/>
    <property type="evidence" value="ECO:0007669"/>
    <property type="project" value="TreeGrafter"/>
</dbReference>
<keyword evidence="2" id="KW-0479">Metal-binding</keyword>
<dbReference type="Gene3D" id="3.30.2010.10">
    <property type="entry name" value="Metalloproteases ('zincins'), catalytic domain"/>
    <property type="match status" value="1"/>
</dbReference>
<evidence type="ECO:0000256" key="1">
    <source>
        <dbReference type="ARBA" id="ARBA00022670"/>
    </source>
</evidence>
<feature type="transmembrane region" description="Helical" evidence="8">
    <location>
        <begin position="38"/>
        <end position="57"/>
    </location>
</feature>
<evidence type="ECO:0000256" key="2">
    <source>
        <dbReference type="ARBA" id="ARBA00022723"/>
    </source>
</evidence>
<feature type="compositionally biased region" description="Basic and acidic residues" evidence="7">
    <location>
        <begin position="340"/>
        <end position="353"/>
    </location>
</feature>
<organism evidence="10">
    <name type="scientific">Ditylum brightwellii</name>
    <dbReference type="NCBI Taxonomy" id="49249"/>
    <lineage>
        <taxon>Eukaryota</taxon>
        <taxon>Sar</taxon>
        <taxon>Stramenopiles</taxon>
        <taxon>Ochrophyta</taxon>
        <taxon>Bacillariophyta</taxon>
        <taxon>Mediophyceae</taxon>
        <taxon>Lithodesmiophycidae</taxon>
        <taxon>Lithodesmiales</taxon>
        <taxon>Lithodesmiaceae</taxon>
        <taxon>Ditylum</taxon>
    </lineage>
</organism>
<evidence type="ECO:0000256" key="8">
    <source>
        <dbReference type="SAM" id="Phobius"/>
    </source>
</evidence>
<accession>A0A7S1YW04</accession>
<evidence type="ECO:0000256" key="7">
    <source>
        <dbReference type="SAM" id="MobiDB-lite"/>
    </source>
</evidence>
<dbReference type="GO" id="GO:0004222">
    <property type="term" value="F:metalloendopeptidase activity"/>
    <property type="evidence" value="ECO:0007669"/>
    <property type="project" value="InterPro"/>
</dbReference>
<dbReference type="GO" id="GO:0051603">
    <property type="term" value="P:proteolysis involved in protein catabolic process"/>
    <property type="evidence" value="ECO:0007669"/>
    <property type="project" value="TreeGrafter"/>
</dbReference>
<feature type="region of interest" description="Disordered" evidence="7">
    <location>
        <begin position="340"/>
        <end position="360"/>
    </location>
</feature>
<dbReference type="InterPro" id="IPR051156">
    <property type="entry name" value="Mito/Outer_Membr_Metalloprot"/>
</dbReference>
<evidence type="ECO:0000313" key="10">
    <source>
        <dbReference type="EMBL" id="CAD9321049.1"/>
    </source>
</evidence>
<sequence length="360" mass="41084">MARKNQSFNKKTNFYSPPPPRAGGAGQIPKPPSNLPPYLIVPALTLTGGIIYGYYHFQDEVPYTKRKRLLLTSPQHELTMGHNQYKQLTQFHKKDILPSHHRASVTVHRVGSRLASSTKTFMKQYHSSSSADADFYNKPFTYTIIQSDQVNAFVLPGNHIFVYTGLFQYIQNEDELAAVLGHEMAHVLARHGGERLSGNVLMTLFGRLLWWIDPSLLLYSIFVPAVKVLRELPHSREHEVEADHIGLVLASEACFDPRAAKRVFGSMKEGKKIPQDGNKANTTSQQQQQQPPEFLSTHPSYDSRLTNFDNWMSEAMSIYNANGGMRCQRIRREMAEARKIASAEHMRREEELARRRRHRG</sequence>
<comment type="similarity">
    <text evidence="6">Belongs to the peptidase M48 family.</text>
</comment>
<evidence type="ECO:0000256" key="4">
    <source>
        <dbReference type="ARBA" id="ARBA00022833"/>
    </source>
</evidence>
<feature type="region of interest" description="Disordered" evidence="7">
    <location>
        <begin position="268"/>
        <end position="299"/>
    </location>
</feature>